<evidence type="ECO:0008006" key="5">
    <source>
        <dbReference type="Google" id="ProtNLM"/>
    </source>
</evidence>
<accession>A0AAN9BC42</accession>
<feature type="compositionally biased region" description="Polar residues" evidence="1">
    <location>
        <begin position="282"/>
        <end position="310"/>
    </location>
</feature>
<dbReference type="PROSITE" id="PS51257">
    <property type="entry name" value="PROKAR_LIPOPROTEIN"/>
    <property type="match status" value="1"/>
</dbReference>
<feature type="compositionally biased region" description="Basic residues" evidence="1">
    <location>
        <begin position="171"/>
        <end position="182"/>
    </location>
</feature>
<keyword evidence="4" id="KW-1185">Reference proteome</keyword>
<dbReference type="EMBL" id="JBAMIC010000008">
    <property type="protein sequence ID" value="KAK7103316.1"/>
    <property type="molecule type" value="Genomic_DNA"/>
</dbReference>
<sequence>MKLPTNGNMSIDITPYALFGFTVAGVLCLVFVVSCILSVTKAVRDRRQIKARNEAKRAAQASGNGHAPGGRANKKPRPNILIIHDGEREDRIKGGTTGFNSSGSSPRPPGSGISSPGEQNSRHTETTTLAEVACHHSSLSSSPGVAGELGERVEAEVMINGHHLPPGQANAKHHNAHSSSKRRSVDIEGKAVSYRRTSSSSACSPTESGIVTTFPVSDCARDGTHDSITDLHRDGSRDKKSRRNGSGGTVNGRIKSHGRDEIYHAGHAASDGNISHKKNIRSDTSPHVSGSSSFHGFTKGRNATKTSSSTHYAVELAERRKEYVCARYNPRRNSYAAAIANPDWVDLPPLRRHSDDPRQVRFHSSTSQIYQKHGDNMRMRHHSSEGADNPAYEAAEDIGDQV</sequence>
<dbReference type="Proteomes" id="UP001374579">
    <property type="component" value="Unassembled WGS sequence"/>
</dbReference>
<feature type="region of interest" description="Disordered" evidence="1">
    <location>
        <begin position="379"/>
        <end position="402"/>
    </location>
</feature>
<evidence type="ECO:0000256" key="2">
    <source>
        <dbReference type="SAM" id="Phobius"/>
    </source>
</evidence>
<feature type="region of interest" description="Disordered" evidence="1">
    <location>
        <begin position="218"/>
        <end position="310"/>
    </location>
</feature>
<evidence type="ECO:0000313" key="3">
    <source>
        <dbReference type="EMBL" id="KAK7103316.1"/>
    </source>
</evidence>
<dbReference type="AlphaFoldDB" id="A0AAN9BC42"/>
<protein>
    <recommendedName>
        <fullName evidence="5">Transmembrane protein</fullName>
    </recommendedName>
</protein>
<feature type="compositionally biased region" description="Basic and acidic residues" evidence="1">
    <location>
        <begin position="84"/>
        <end position="93"/>
    </location>
</feature>
<evidence type="ECO:0000313" key="4">
    <source>
        <dbReference type="Proteomes" id="UP001374579"/>
    </source>
</evidence>
<reference evidence="3 4" key="1">
    <citation type="submission" date="2024-02" db="EMBL/GenBank/DDBJ databases">
        <title>Chromosome-scale genome assembly of the rough periwinkle Littorina saxatilis.</title>
        <authorList>
            <person name="De Jode A."/>
            <person name="Faria R."/>
            <person name="Formenti G."/>
            <person name="Sims Y."/>
            <person name="Smith T.P."/>
            <person name="Tracey A."/>
            <person name="Wood J.M.D."/>
            <person name="Zagrodzka Z.B."/>
            <person name="Johannesson K."/>
            <person name="Butlin R.K."/>
            <person name="Leder E.H."/>
        </authorList>
    </citation>
    <scope>NUCLEOTIDE SEQUENCE [LARGE SCALE GENOMIC DNA]</scope>
    <source>
        <strain evidence="3">Snail1</strain>
        <tissue evidence="3">Muscle</tissue>
    </source>
</reference>
<keyword evidence="2" id="KW-0812">Transmembrane</keyword>
<feature type="transmembrane region" description="Helical" evidence="2">
    <location>
        <begin position="16"/>
        <end position="40"/>
    </location>
</feature>
<keyword evidence="2" id="KW-0472">Membrane</keyword>
<proteinExistence type="predicted"/>
<feature type="compositionally biased region" description="Basic and acidic residues" evidence="1">
    <location>
        <begin position="219"/>
        <end position="238"/>
    </location>
</feature>
<comment type="caution">
    <text evidence="3">The sequence shown here is derived from an EMBL/GenBank/DDBJ whole genome shotgun (WGS) entry which is preliminary data.</text>
</comment>
<organism evidence="3 4">
    <name type="scientific">Littorina saxatilis</name>
    <dbReference type="NCBI Taxonomy" id="31220"/>
    <lineage>
        <taxon>Eukaryota</taxon>
        <taxon>Metazoa</taxon>
        <taxon>Spiralia</taxon>
        <taxon>Lophotrochozoa</taxon>
        <taxon>Mollusca</taxon>
        <taxon>Gastropoda</taxon>
        <taxon>Caenogastropoda</taxon>
        <taxon>Littorinimorpha</taxon>
        <taxon>Littorinoidea</taxon>
        <taxon>Littorinidae</taxon>
        <taxon>Littorina</taxon>
    </lineage>
</organism>
<keyword evidence="2" id="KW-1133">Transmembrane helix</keyword>
<feature type="region of interest" description="Disordered" evidence="1">
    <location>
        <begin position="53"/>
        <end position="127"/>
    </location>
</feature>
<feature type="region of interest" description="Disordered" evidence="1">
    <location>
        <begin position="162"/>
        <end position="186"/>
    </location>
</feature>
<name>A0AAN9BC42_9CAEN</name>
<gene>
    <name evidence="3" type="ORF">V1264_018243</name>
</gene>
<feature type="compositionally biased region" description="Low complexity" evidence="1">
    <location>
        <begin position="98"/>
        <end position="117"/>
    </location>
</feature>
<evidence type="ECO:0000256" key="1">
    <source>
        <dbReference type="SAM" id="MobiDB-lite"/>
    </source>
</evidence>